<dbReference type="InterPro" id="IPR037923">
    <property type="entry name" value="HTH-like"/>
</dbReference>
<dbReference type="PROSITE" id="PS01124">
    <property type="entry name" value="HTH_ARAC_FAMILY_2"/>
    <property type="match status" value="1"/>
</dbReference>
<dbReference type="InterPro" id="IPR009057">
    <property type="entry name" value="Homeodomain-like_sf"/>
</dbReference>
<accession>A0A1H5MW57</accession>
<evidence type="ECO:0000313" key="6">
    <source>
        <dbReference type="EMBL" id="SEE93523.1"/>
    </source>
</evidence>
<dbReference type="InterPro" id="IPR018060">
    <property type="entry name" value="HTH_AraC"/>
</dbReference>
<evidence type="ECO:0000256" key="2">
    <source>
        <dbReference type="ARBA" id="ARBA00023125"/>
    </source>
</evidence>
<dbReference type="Pfam" id="PF02311">
    <property type="entry name" value="AraC_binding"/>
    <property type="match status" value="1"/>
</dbReference>
<gene>
    <name evidence="6" type="ORF">SAMN04490194_5192</name>
</gene>
<evidence type="ECO:0000256" key="4">
    <source>
        <dbReference type="ARBA" id="ARBA00037345"/>
    </source>
</evidence>
<keyword evidence="3" id="KW-0804">Transcription</keyword>
<dbReference type="AlphaFoldDB" id="A0A1H5MW57"/>
<dbReference type="SUPFAM" id="SSF51215">
    <property type="entry name" value="Regulatory protein AraC"/>
    <property type="match status" value="1"/>
</dbReference>
<dbReference type="EMBL" id="FNTY01000002">
    <property type="protein sequence ID" value="SEE93523.1"/>
    <property type="molecule type" value="Genomic_DNA"/>
</dbReference>
<reference evidence="6 7" key="1">
    <citation type="submission" date="2016-10" db="EMBL/GenBank/DDBJ databases">
        <authorList>
            <person name="de Groot N.N."/>
        </authorList>
    </citation>
    <scope>NUCLEOTIDE SEQUENCE [LARGE SCALE GENOMIC DNA]</scope>
    <source>
        <strain evidence="6 7">BS3662</strain>
    </source>
</reference>
<dbReference type="InterPro" id="IPR003313">
    <property type="entry name" value="AraC-bd"/>
</dbReference>
<dbReference type="SMART" id="SM00342">
    <property type="entry name" value="HTH_ARAC"/>
    <property type="match status" value="1"/>
</dbReference>
<feature type="domain" description="HTH araC/xylS-type" evidence="5">
    <location>
        <begin position="220"/>
        <end position="317"/>
    </location>
</feature>
<protein>
    <submittedName>
        <fullName evidence="6">AraC-type DNA-binding protein</fullName>
    </submittedName>
</protein>
<comment type="function">
    <text evidence="4">Regulatory protein of the TOL plasmid xyl operons. XylS activates the xylXYZLTEGFJQKIH operon required for the degradation of toluene, m-xylene and p-xylene.</text>
</comment>
<evidence type="ECO:0000256" key="1">
    <source>
        <dbReference type="ARBA" id="ARBA00023015"/>
    </source>
</evidence>
<name>A0A1H5MW57_9PSED</name>
<sequence length="320" mass="36294">MWIAFLAAEDVPHSATFAFDFLLARGLPSARRQTTGHWGNVIGIEFQATFTMTRHPPRNDWFHRAPDIGGLQRFEAFFAGHGYDLHRHDTYAIGHTLAGVQRFQYRGGWRHSLPGGTMVLHPDEIHDGEAGTETGFQYRMMYIEPALIQQMLGGQPLPFIKNGLSTDPRLFAATEVLLRSLDCPLEPLEEQDALFDLAQALNSAGGVTARSASFDYRAAERAREYMHGALDRTVTLEELAHHSGRDRWSLSRDFRLLFGTSPYRYLTMRRLDLVRSLLIQGQSLVSAALIAGFTDQSHMTRQFSKTYGLSPARWMKMHRR</sequence>
<dbReference type="SUPFAM" id="SSF46689">
    <property type="entry name" value="Homeodomain-like"/>
    <property type="match status" value="2"/>
</dbReference>
<dbReference type="GO" id="GO:0003700">
    <property type="term" value="F:DNA-binding transcription factor activity"/>
    <property type="evidence" value="ECO:0007669"/>
    <property type="project" value="InterPro"/>
</dbReference>
<dbReference type="InterPro" id="IPR050204">
    <property type="entry name" value="AraC_XylS_family_regulators"/>
</dbReference>
<dbReference type="Gene3D" id="1.10.10.60">
    <property type="entry name" value="Homeodomain-like"/>
    <property type="match status" value="1"/>
</dbReference>
<dbReference type="Proteomes" id="UP000198985">
    <property type="component" value="Unassembled WGS sequence"/>
</dbReference>
<organism evidence="6 7">
    <name type="scientific">Pseudomonas migulae</name>
    <dbReference type="NCBI Taxonomy" id="78543"/>
    <lineage>
        <taxon>Bacteria</taxon>
        <taxon>Pseudomonadati</taxon>
        <taxon>Pseudomonadota</taxon>
        <taxon>Gammaproteobacteria</taxon>
        <taxon>Pseudomonadales</taxon>
        <taxon>Pseudomonadaceae</taxon>
        <taxon>Pseudomonas</taxon>
    </lineage>
</organism>
<evidence type="ECO:0000256" key="3">
    <source>
        <dbReference type="ARBA" id="ARBA00023163"/>
    </source>
</evidence>
<dbReference type="GO" id="GO:0043565">
    <property type="term" value="F:sequence-specific DNA binding"/>
    <property type="evidence" value="ECO:0007669"/>
    <property type="project" value="InterPro"/>
</dbReference>
<dbReference type="Pfam" id="PF12833">
    <property type="entry name" value="HTH_18"/>
    <property type="match status" value="1"/>
</dbReference>
<keyword evidence="2 6" id="KW-0238">DNA-binding</keyword>
<dbReference type="PANTHER" id="PTHR46796">
    <property type="entry name" value="HTH-TYPE TRANSCRIPTIONAL ACTIVATOR RHAS-RELATED"/>
    <property type="match status" value="1"/>
</dbReference>
<dbReference type="PANTHER" id="PTHR46796:SF2">
    <property type="entry name" value="TRANSCRIPTIONAL REGULATORY PROTEIN"/>
    <property type="match status" value="1"/>
</dbReference>
<evidence type="ECO:0000313" key="7">
    <source>
        <dbReference type="Proteomes" id="UP000198985"/>
    </source>
</evidence>
<evidence type="ECO:0000259" key="5">
    <source>
        <dbReference type="PROSITE" id="PS01124"/>
    </source>
</evidence>
<keyword evidence="1" id="KW-0805">Transcription regulation</keyword>
<proteinExistence type="predicted"/>